<feature type="compositionally biased region" description="Basic residues" evidence="1">
    <location>
        <begin position="37"/>
        <end position="46"/>
    </location>
</feature>
<feature type="chain" id="PRO_5046208993" evidence="2">
    <location>
        <begin position="28"/>
        <end position="194"/>
    </location>
</feature>
<evidence type="ECO:0000256" key="2">
    <source>
        <dbReference type="SAM" id="SignalP"/>
    </source>
</evidence>
<dbReference type="EMBL" id="CP072648">
    <property type="protein sequence ID" value="QUW03009.1"/>
    <property type="molecule type" value="Genomic_DNA"/>
</dbReference>
<organism evidence="3 4">
    <name type="scientific">Chloracidobacterium validum</name>
    <dbReference type="NCBI Taxonomy" id="2821543"/>
    <lineage>
        <taxon>Bacteria</taxon>
        <taxon>Pseudomonadati</taxon>
        <taxon>Acidobacteriota</taxon>
        <taxon>Terriglobia</taxon>
        <taxon>Terriglobales</taxon>
        <taxon>Acidobacteriaceae</taxon>
        <taxon>Chloracidobacterium</taxon>
    </lineage>
</organism>
<evidence type="ECO:0000313" key="3">
    <source>
        <dbReference type="EMBL" id="QUW03009.1"/>
    </source>
</evidence>
<protein>
    <submittedName>
        <fullName evidence="3">Uncharacterized protein</fullName>
    </submittedName>
</protein>
<feature type="compositionally biased region" description="Basic and acidic residues" evidence="1">
    <location>
        <begin position="74"/>
        <end position="99"/>
    </location>
</feature>
<sequence>MHLCRHVFWASSLLSACLALSSTPGWAQTGAGTPKSVKSRPAKKPAKTPSSTAAETPTPINPNELPLGVQDNLAEAKRLQEQYQREAAARRRAEAEARKKGLPWPPPEEVNPENQSPPAAPASLPASQPAPPPQDTSPPPADPPMESQTGTPRNTSTGENTQPVTEPPPPPAGGKTIIRTWPQAKKPNQSKSPQ</sequence>
<feature type="compositionally biased region" description="Pro residues" evidence="1">
    <location>
        <begin position="128"/>
        <end position="143"/>
    </location>
</feature>
<feature type="region of interest" description="Disordered" evidence="1">
    <location>
        <begin position="24"/>
        <end position="194"/>
    </location>
</feature>
<accession>A0ABX8B7R9</accession>
<dbReference type="RefSeq" id="WP_211428900.1">
    <property type="nucleotide sequence ID" value="NZ_CP072648.1"/>
</dbReference>
<feature type="signal peptide" evidence="2">
    <location>
        <begin position="1"/>
        <end position="27"/>
    </location>
</feature>
<keyword evidence="4" id="KW-1185">Reference proteome</keyword>
<reference evidence="3 4" key="1">
    <citation type="submission" date="2021-03" db="EMBL/GenBank/DDBJ databases">
        <title>Genomic and phenotypic characterization of Chloracidobacterium isolates provides evidence for multiple species.</title>
        <authorList>
            <person name="Saini M.K."/>
            <person name="Costas A.M.G."/>
            <person name="Tank M."/>
            <person name="Bryant D.A."/>
        </authorList>
    </citation>
    <scope>NUCLEOTIDE SEQUENCE [LARGE SCALE GENOMIC DNA]</scope>
    <source>
        <strain evidence="3 4">BV2-C</strain>
    </source>
</reference>
<name>A0ABX8B7R9_9BACT</name>
<dbReference type="Proteomes" id="UP000676506">
    <property type="component" value="Chromosome 1"/>
</dbReference>
<dbReference type="PROSITE" id="PS51257">
    <property type="entry name" value="PROKAR_LIPOPROTEIN"/>
    <property type="match status" value="1"/>
</dbReference>
<evidence type="ECO:0000313" key="4">
    <source>
        <dbReference type="Proteomes" id="UP000676506"/>
    </source>
</evidence>
<keyword evidence="2" id="KW-0732">Signal</keyword>
<feature type="compositionally biased region" description="Low complexity" evidence="1">
    <location>
        <begin position="112"/>
        <end position="127"/>
    </location>
</feature>
<feature type="compositionally biased region" description="Low complexity" evidence="1">
    <location>
        <begin position="47"/>
        <end position="58"/>
    </location>
</feature>
<feature type="compositionally biased region" description="Polar residues" evidence="1">
    <location>
        <begin position="146"/>
        <end position="164"/>
    </location>
</feature>
<gene>
    <name evidence="3" type="ORF">J8C06_00760</name>
</gene>
<evidence type="ECO:0000256" key="1">
    <source>
        <dbReference type="SAM" id="MobiDB-lite"/>
    </source>
</evidence>
<proteinExistence type="predicted"/>